<proteinExistence type="inferred from homology"/>
<feature type="transmembrane region" description="Helical" evidence="7">
    <location>
        <begin position="170"/>
        <end position="190"/>
    </location>
</feature>
<protein>
    <submittedName>
        <fullName evidence="10">Membrane protein DedA with SNARE-associated domain</fullName>
    </submittedName>
</protein>
<comment type="subcellular location">
    <subcellularLocation>
        <location evidence="1 7">Cell membrane</location>
        <topology evidence="1 7">Multi-pass membrane protein</topology>
    </subcellularLocation>
</comment>
<feature type="transmembrane region" description="Helical" evidence="7">
    <location>
        <begin position="139"/>
        <end position="164"/>
    </location>
</feature>
<dbReference type="RefSeq" id="WP_100364759.1">
    <property type="nucleotide sequence ID" value="NZ_PGFF01000001.1"/>
</dbReference>
<keyword evidence="4 7" id="KW-0812">Transmembrane</keyword>
<gene>
    <name evidence="10" type="ORF">CLV46_2159</name>
</gene>
<feature type="transmembrane region" description="Helical" evidence="7">
    <location>
        <begin position="20"/>
        <end position="45"/>
    </location>
</feature>
<dbReference type="AlphaFoldDB" id="A0A2M9CL25"/>
<evidence type="ECO:0000313" key="10">
    <source>
        <dbReference type="EMBL" id="PJJ72587.1"/>
    </source>
</evidence>
<feature type="transmembrane region" description="Helical" evidence="7">
    <location>
        <begin position="57"/>
        <end position="77"/>
    </location>
</feature>
<reference evidence="10 11" key="1">
    <citation type="submission" date="2017-11" db="EMBL/GenBank/DDBJ databases">
        <title>Genomic Encyclopedia of Archaeal and Bacterial Type Strains, Phase II (KMG-II): From Individual Species to Whole Genera.</title>
        <authorList>
            <person name="Goeker M."/>
        </authorList>
    </citation>
    <scope>NUCLEOTIDE SEQUENCE [LARGE SCALE GENOMIC DNA]</scope>
    <source>
        <strain evidence="10 11">DSM 27393</strain>
    </source>
</reference>
<dbReference type="Pfam" id="PF09335">
    <property type="entry name" value="VTT_dom"/>
    <property type="match status" value="1"/>
</dbReference>
<evidence type="ECO:0000313" key="11">
    <source>
        <dbReference type="Proteomes" id="UP000228758"/>
    </source>
</evidence>
<organism evidence="10 11">
    <name type="scientific">Diaminobutyricimonas aerilata</name>
    <dbReference type="NCBI Taxonomy" id="1162967"/>
    <lineage>
        <taxon>Bacteria</taxon>
        <taxon>Bacillati</taxon>
        <taxon>Actinomycetota</taxon>
        <taxon>Actinomycetes</taxon>
        <taxon>Micrococcales</taxon>
        <taxon>Microbacteriaceae</taxon>
        <taxon>Diaminobutyricimonas</taxon>
    </lineage>
</organism>
<comment type="similarity">
    <text evidence="2 7">Belongs to the DedA family.</text>
</comment>
<sequence length="219" mass="22635">MDQVTDAVLTLLGSPWLYPVLFAITALDALLIVVPSETVVVALGATAASSGVPDLRIVVPVAAAAAMLGDNLGYLVGRSVGIDRARWMRRAAIARAFAWARRALDRRAAVVILTARFVPFGRLAVNLTAGATGFPVRRFVPLTIIAGSAWALYNVAVGAFFGAWLQGQPVLAVVVSVVVAVSLGIAVDAISSRLTRRTDGAAPGPPARTDGPSAANAPD</sequence>
<dbReference type="InterPro" id="IPR032816">
    <property type="entry name" value="VTT_dom"/>
</dbReference>
<evidence type="ECO:0000256" key="7">
    <source>
        <dbReference type="RuleBase" id="RU367016"/>
    </source>
</evidence>
<dbReference type="EMBL" id="PGFF01000001">
    <property type="protein sequence ID" value="PJJ72587.1"/>
    <property type="molecule type" value="Genomic_DNA"/>
</dbReference>
<feature type="domain" description="VTT" evidence="9">
    <location>
        <begin position="34"/>
        <end position="159"/>
    </location>
</feature>
<comment type="caution">
    <text evidence="10">The sequence shown here is derived from an EMBL/GenBank/DDBJ whole genome shotgun (WGS) entry which is preliminary data.</text>
</comment>
<keyword evidence="11" id="KW-1185">Reference proteome</keyword>
<dbReference type="PANTHER" id="PTHR30353">
    <property type="entry name" value="INNER MEMBRANE PROTEIN DEDA-RELATED"/>
    <property type="match status" value="1"/>
</dbReference>
<keyword evidence="3 7" id="KW-1003">Cell membrane</keyword>
<keyword evidence="5 7" id="KW-1133">Transmembrane helix</keyword>
<evidence type="ECO:0000256" key="6">
    <source>
        <dbReference type="ARBA" id="ARBA00023136"/>
    </source>
</evidence>
<dbReference type="GO" id="GO:0005886">
    <property type="term" value="C:plasma membrane"/>
    <property type="evidence" value="ECO:0007669"/>
    <property type="project" value="UniProtKB-SubCell"/>
</dbReference>
<keyword evidence="6 7" id="KW-0472">Membrane</keyword>
<dbReference type="InterPro" id="IPR032818">
    <property type="entry name" value="DedA-like"/>
</dbReference>
<accession>A0A2M9CL25</accession>
<name>A0A2M9CL25_9MICO</name>
<dbReference type="OrthoDB" id="162303at2"/>
<evidence type="ECO:0000259" key="9">
    <source>
        <dbReference type="Pfam" id="PF09335"/>
    </source>
</evidence>
<dbReference type="Proteomes" id="UP000228758">
    <property type="component" value="Unassembled WGS sequence"/>
</dbReference>
<evidence type="ECO:0000256" key="1">
    <source>
        <dbReference type="ARBA" id="ARBA00004651"/>
    </source>
</evidence>
<evidence type="ECO:0000256" key="4">
    <source>
        <dbReference type="ARBA" id="ARBA00022692"/>
    </source>
</evidence>
<evidence type="ECO:0000256" key="8">
    <source>
        <dbReference type="SAM" id="MobiDB-lite"/>
    </source>
</evidence>
<evidence type="ECO:0000256" key="3">
    <source>
        <dbReference type="ARBA" id="ARBA00022475"/>
    </source>
</evidence>
<evidence type="ECO:0000256" key="2">
    <source>
        <dbReference type="ARBA" id="ARBA00010792"/>
    </source>
</evidence>
<feature type="region of interest" description="Disordered" evidence="8">
    <location>
        <begin position="197"/>
        <end position="219"/>
    </location>
</feature>
<dbReference type="PANTHER" id="PTHR30353:SF0">
    <property type="entry name" value="TRANSMEMBRANE PROTEIN"/>
    <property type="match status" value="1"/>
</dbReference>
<evidence type="ECO:0000256" key="5">
    <source>
        <dbReference type="ARBA" id="ARBA00022989"/>
    </source>
</evidence>